<feature type="compositionally biased region" description="Polar residues" evidence="1">
    <location>
        <begin position="1276"/>
        <end position="1290"/>
    </location>
</feature>
<feature type="compositionally biased region" description="Basic and acidic residues" evidence="1">
    <location>
        <begin position="1266"/>
        <end position="1275"/>
    </location>
</feature>
<proteinExistence type="predicted"/>
<dbReference type="OrthoDB" id="560128at2759"/>
<dbReference type="EMBL" id="JAEHOE010000095">
    <property type="protein sequence ID" value="KAG2487578.1"/>
    <property type="molecule type" value="Genomic_DNA"/>
</dbReference>
<sequence>MLTHFDPDNIYNSLDDAGRKYLEELKELGDASTTTEADSAEDLPMGRGAALSWRSSDDTIGVVQSLFEQAGLPADADTVNMAISEFEAMGPDRTEELLARLLLREKQLEALPDPNPSGFVPPKLNLESMTVAFNRDPYGMGPGNSAMQAGKSEVPDEYRPKGGASFELNPKGFNSLFPICAKSVLGIGFDMDISTCIGALVLTCTPAVQDQGSAGIITDKAYYDGEGEESFYKLTISRSEGFQTPVDSSPEMVDGDADMILAPTFAIMFTLEDKLSLDTRTCNPIATMGVPGFALRDDLHGTAWHSVWHIKNVLVPDVVENLAKEKAKSQQDSRNILSLEQSLSGWNNILQVYEQMNAESRKNNQAAFPNYQVRSQADLVGGTVEGVWQQTLDIHPDRRVMAHETRSIDPARLEHSPVWKQGYFEGVEKLQQLMLRTQAYMDAASGNTVVNPHTKAAMGTVAADKQLDMLQQVNNVEFNTVSFSGGGALYTYSVTTTSTISTKIAFSVSFKDMFGFRGASRGKAFFGTLLQSDDENLYGFEIEFNSELLQETERQRTVSFSLSDDDVGDAFLVKVRNDPAFGTPVFETLAGRSSCPYEKGTLQREAASISVLGGQNVQANIRQGDEAVFELLLENDSGTDEQVDLQLGPDLASNSASMALQLMGAPWISPVPFGLRGPFATQTRALVTAKCGPKYPVASVDVVAWGTCDDMELSRTSLTLFCFSQCPQAEWPQAWPPVQPIIFNLSDDSSRRPLTLTLFNPAYAVQTWRTHPRLEGDGARIMVEFTNLADTVGVWSPLRNATGTIVDFAQLENAFGLASFDWDLTTLLDGDYLFRFVSLCTADVGGGTDSRLEGSPLRLLVDTRRPLPAVNSLLPNSMTWLPGDLIWIDFTEPLDCRQPFSFAWSGITTQAGSTATTPVNLPGSNEIIPACEGRRVSLVWNPLARAPALAGNRTVRLQLTGVADLAGNVYPGPINLTFVTGSVSSNATISINLALGPLPTGARRLLFTGAAATRAAGAELLEGAGAGVELGGSRQGPGLDPLALVRWRSGVQNEEQEEEEEEEGMQGDGLVAQLTRRLKAGRALLASINDVIAQCWAEQSGAAGEGEARAPGSAAAATAVVATDVTRDDDLLTLMVELTVSTDPTTGEGADGVTARLVRAVKQPDSCLASSLKERFAGVQALWAAKEIDQQLMAGVSDAGLRAARDAAARTARGLGLAEAWAASVQAAAAAEDAEERARRAKSNPMHVLITGEGIVDDASVSVEAPHARTDDVDHGTTTQIRRTLNNNQDAAARRSADQSTPGRRPLRAWALLAHHPLGVSVTVVGNLVAVGAVAALWVFRRRLMTRRPRHGTVGGAGQGGPHVAGGRGGANVAMARQAD</sequence>
<organism evidence="3 4">
    <name type="scientific">Edaphochlamys debaryana</name>
    <dbReference type="NCBI Taxonomy" id="47281"/>
    <lineage>
        <taxon>Eukaryota</taxon>
        <taxon>Viridiplantae</taxon>
        <taxon>Chlorophyta</taxon>
        <taxon>core chlorophytes</taxon>
        <taxon>Chlorophyceae</taxon>
        <taxon>CS clade</taxon>
        <taxon>Chlamydomonadales</taxon>
        <taxon>Chlamydomonadales incertae sedis</taxon>
        <taxon>Edaphochlamys</taxon>
    </lineage>
</organism>
<evidence type="ECO:0000313" key="4">
    <source>
        <dbReference type="Proteomes" id="UP000612055"/>
    </source>
</evidence>
<feature type="transmembrane region" description="Helical" evidence="2">
    <location>
        <begin position="1318"/>
        <end position="1340"/>
    </location>
</feature>
<keyword evidence="4" id="KW-1185">Reference proteome</keyword>
<keyword evidence="2" id="KW-0472">Membrane</keyword>
<evidence type="ECO:0000256" key="1">
    <source>
        <dbReference type="SAM" id="MobiDB-lite"/>
    </source>
</evidence>
<feature type="region of interest" description="Disordered" evidence="1">
    <location>
        <begin position="1350"/>
        <end position="1371"/>
    </location>
</feature>
<evidence type="ECO:0000313" key="3">
    <source>
        <dbReference type="EMBL" id="KAG2487578.1"/>
    </source>
</evidence>
<feature type="region of interest" description="Disordered" evidence="1">
    <location>
        <begin position="1266"/>
        <end position="1303"/>
    </location>
</feature>
<reference evidence="3" key="1">
    <citation type="journal article" date="2020" name="bioRxiv">
        <title>Comparative genomics of Chlamydomonas.</title>
        <authorList>
            <person name="Craig R.J."/>
            <person name="Hasan A.R."/>
            <person name="Ness R.W."/>
            <person name="Keightley P.D."/>
        </authorList>
    </citation>
    <scope>NUCLEOTIDE SEQUENCE</scope>
    <source>
        <strain evidence="3">CCAP 11/70</strain>
    </source>
</reference>
<name>A0A835XP11_9CHLO</name>
<gene>
    <name evidence="3" type="ORF">HYH03_013857</name>
</gene>
<keyword evidence="2" id="KW-0812">Transmembrane</keyword>
<protein>
    <submittedName>
        <fullName evidence="3">Uncharacterized protein</fullName>
    </submittedName>
</protein>
<accession>A0A835XP11</accession>
<evidence type="ECO:0000256" key="2">
    <source>
        <dbReference type="SAM" id="Phobius"/>
    </source>
</evidence>
<feature type="compositionally biased region" description="Gly residues" evidence="1">
    <location>
        <begin position="1353"/>
        <end position="1370"/>
    </location>
</feature>
<dbReference type="Proteomes" id="UP000612055">
    <property type="component" value="Unassembled WGS sequence"/>
</dbReference>
<keyword evidence="2" id="KW-1133">Transmembrane helix</keyword>
<comment type="caution">
    <text evidence="3">The sequence shown here is derived from an EMBL/GenBank/DDBJ whole genome shotgun (WGS) entry which is preliminary data.</text>
</comment>